<organism evidence="2 3">
    <name type="scientific">Moorena producens (strain JHB)</name>
    <dbReference type="NCBI Taxonomy" id="1454205"/>
    <lineage>
        <taxon>Bacteria</taxon>
        <taxon>Bacillati</taxon>
        <taxon>Cyanobacteriota</taxon>
        <taxon>Cyanophyceae</taxon>
        <taxon>Coleofasciculales</taxon>
        <taxon>Coleofasciculaceae</taxon>
        <taxon>Moorena</taxon>
    </lineage>
</organism>
<evidence type="ECO:0000313" key="3">
    <source>
        <dbReference type="Proteomes" id="UP000176944"/>
    </source>
</evidence>
<gene>
    <name evidence="2" type="ORF">BJP36_04850</name>
</gene>
<feature type="signal peptide" evidence="1">
    <location>
        <begin position="1"/>
        <end position="27"/>
    </location>
</feature>
<evidence type="ECO:0000256" key="1">
    <source>
        <dbReference type="SAM" id="SignalP"/>
    </source>
</evidence>
<keyword evidence="1" id="KW-0732">Signal</keyword>
<proteinExistence type="predicted"/>
<protein>
    <submittedName>
        <fullName evidence="2">Uncharacterized protein</fullName>
    </submittedName>
</protein>
<dbReference type="Proteomes" id="UP000176944">
    <property type="component" value="Chromosome"/>
</dbReference>
<dbReference type="AlphaFoldDB" id="A0A1D9FVP7"/>
<dbReference type="Gene3D" id="2.60.120.430">
    <property type="entry name" value="Galactose-binding lectin"/>
    <property type="match status" value="1"/>
</dbReference>
<sequence length="159" mass="17247">MYRKLKTLVSSLLVGLFVLTMSFSFGANPTFADTADTLGPEGYFLVHATNENGVPETSTSFADVKFSFEGAGQWSYGDPQREFGACGDPEYAYQTGMTYPDKTSFSLIADCGSAGVYEVCDTTVITLAPEEICNFKMNDSPGGYYNNDGALIVSYNIFD</sequence>
<evidence type="ECO:0000313" key="2">
    <source>
        <dbReference type="EMBL" id="AOY79344.1"/>
    </source>
</evidence>
<feature type="chain" id="PRO_5009441645" evidence="1">
    <location>
        <begin position="28"/>
        <end position="159"/>
    </location>
</feature>
<name>A0A1D9FVP7_MOOP1</name>
<accession>A0A1D9FVP7</accession>
<reference evidence="3" key="1">
    <citation type="submission" date="2016-10" db="EMBL/GenBank/DDBJ databases">
        <title>Comparative genomics uncovers the prolific and rare metabolic potential of the cyanobacterial genus Moorea.</title>
        <authorList>
            <person name="Leao T."/>
            <person name="Castelao G."/>
            <person name="Korobeynikov A."/>
            <person name="Monroe E.A."/>
            <person name="Podell S."/>
            <person name="Glukhov E."/>
            <person name="Allen E."/>
            <person name="Gerwick W.H."/>
            <person name="Gerwick L."/>
        </authorList>
    </citation>
    <scope>NUCLEOTIDE SEQUENCE [LARGE SCALE GENOMIC DNA]</scope>
    <source>
        <strain evidence="3">JHB</strain>
    </source>
</reference>
<dbReference type="EMBL" id="CP017708">
    <property type="protein sequence ID" value="AOY79344.1"/>
    <property type="molecule type" value="Genomic_DNA"/>
</dbReference>